<protein>
    <submittedName>
        <fullName evidence="2">Uncharacterized protein</fullName>
    </submittedName>
</protein>
<dbReference type="Proteomes" id="UP000677413">
    <property type="component" value="Unassembled WGS sequence"/>
</dbReference>
<dbReference type="AlphaFoldDB" id="A0A940Y371"/>
<organism evidence="2 3">
    <name type="scientific">Streptomyces liliiviolaceus</name>
    <dbReference type="NCBI Taxonomy" id="2823109"/>
    <lineage>
        <taxon>Bacteria</taxon>
        <taxon>Bacillati</taxon>
        <taxon>Actinomycetota</taxon>
        <taxon>Actinomycetes</taxon>
        <taxon>Kitasatosporales</taxon>
        <taxon>Streptomycetaceae</taxon>
        <taxon>Streptomyces</taxon>
    </lineage>
</organism>
<evidence type="ECO:0000313" key="2">
    <source>
        <dbReference type="EMBL" id="MBQ0851580.1"/>
    </source>
</evidence>
<sequence length="120" mass="13100">MAKVEQWAPAVQGGAARGEFRHGLVRRGERTHRRTSPGRDRAVDGAGPYDGNGPVAVEPRGDIDPACAARLRTWLDPMVVLRASAYAIDLRAVSLTDITDVTDSTDGTGLNMFVRFRRRP</sequence>
<evidence type="ECO:0000313" key="3">
    <source>
        <dbReference type="Proteomes" id="UP000677413"/>
    </source>
</evidence>
<feature type="region of interest" description="Disordered" evidence="1">
    <location>
        <begin position="1"/>
        <end position="61"/>
    </location>
</feature>
<name>A0A940Y371_9ACTN</name>
<gene>
    <name evidence="2" type="ORF">J8N05_25775</name>
</gene>
<keyword evidence="3" id="KW-1185">Reference proteome</keyword>
<dbReference type="RefSeq" id="WP_210886502.1">
    <property type="nucleotide sequence ID" value="NZ_JAGPYQ010000001.1"/>
</dbReference>
<reference evidence="2 3" key="1">
    <citation type="submission" date="2021-04" db="EMBL/GenBank/DDBJ databases">
        <authorList>
            <person name="Tang X."/>
            <person name="Zhou X."/>
            <person name="Chen X."/>
            <person name="Cernava T."/>
            <person name="Zhang C."/>
        </authorList>
    </citation>
    <scope>NUCLEOTIDE SEQUENCE [LARGE SCALE GENOMIC DNA]</scope>
    <source>
        <strain evidence="2 3">BH-SS-21</strain>
    </source>
</reference>
<evidence type="ECO:0000256" key="1">
    <source>
        <dbReference type="SAM" id="MobiDB-lite"/>
    </source>
</evidence>
<accession>A0A940Y371</accession>
<dbReference type="EMBL" id="JAGPYQ010000001">
    <property type="protein sequence ID" value="MBQ0851580.1"/>
    <property type="molecule type" value="Genomic_DNA"/>
</dbReference>
<proteinExistence type="predicted"/>
<comment type="caution">
    <text evidence="2">The sequence shown here is derived from an EMBL/GenBank/DDBJ whole genome shotgun (WGS) entry which is preliminary data.</text>
</comment>
<feature type="compositionally biased region" description="Basic and acidic residues" evidence="1">
    <location>
        <begin position="18"/>
        <end position="28"/>
    </location>
</feature>